<dbReference type="EMBL" id="KI545884">
    <property type="protein sequence ID" value="EST05827.1"/>
    <property type="molecule type" value="Genomic_DNA"/>
</dbReference>
<reference evidence="3" key="1">
    <citation type="journal article" date="2013" name="Genome Announc.">
        <title>Draft genome sequence of Pseudozyma brasiliensis sp. nov. strain GHG001, a high producer of endo-1,4-xylanase isolated from an insect pest of sugarcane.</title>
        <authorList>
            <person name="Oliveira J.V.D.C."/>
            <person name="dos Santos R.A.C."/>
            <person name="Borges T.A."/>
            <person name="Riano-Pachon D.M."/>
            <person name="Goldman G.H."/>
        </authorList>
    </citation>
    <scope>NUCLEOTIDE SEQUENCE [LARGE SCALE GENOMIC DNA]</scope>
    <source>
        <strain evidence="3">GHG001</strain>
    </source>
</reference>
<dbReference type="GeneID" id="27421038"/>
<organism evidence="2 3">
    <name type="scientific">Kalmanozyma brasiliensis (strain GHG001)</name>
    <name type="common">Yeast</name>
    <name type="synonym">Pseudozyma brasiliensis</name>
    <dbReference type="NCBI Taxonomy" id="1365824"/>
    <lineage>
        <taxon>Eukaryota</taxon>
        <taxon>Fungi</taxon>
        <taxon>Dikarya</taxon>
        <taxon>Basidiomycota</taxon>
        <taxon>Ustilaginomycotina</taxon>
        <taxon>Ustilaginomycetes</taxon>
        <taxon>Ustilaginales</taxon>
        <taxon>Ustilaginaceae</taxon>
        <taxon>Kalmanozyma</taxon>
    </lineage>
</organism>
<dbReference type="HOGENOM" id="CLU_1454192_0_0_1"/>
<feature type="region of interest" description="Disordered" evidence="1">
    <location>
        <begin position="1"/>
        <end position="25"/>
    </location>
</feature>
<dbReference type="AlphaFoldDB" id="V5GIL3"/>
<dbReference type="OrthoDB" id="3356175at2759"/>
<dbReference type="OMA" id="LYKCRAK"/>
<keyword evidence="3" id="KW-1185">Reference proteome</keyword>
<evidence type="ECO:0000313" key="3">
    <source>
        <dbReference type="Proteomes" id="UP000019377"/>
    </source>
</evidence>
<name>V5GIL3_KALBG</name>
<sequence length="186" mass="19960">MVAHDDPKSKGTAKATNDDLDREPVVDFNALPSEVVQSYVSFYDLASSYPPQDTSEADLASSSSGRKRKGRAYSPLPTTSSRKRTAAENSAVETAAALGANAKTNEDEIPCPPHFFDADAATNYLSQVATNHFASQPAPKEGEVVVGFLYKCRAKGELNRPLAHYKLSEAAAEKAQVPEGVAQRSR</sequence>
<gene>
    <name evidence="2" type="ORF">PSEUBRA_SCAF4g04964</name>
</gene>
<dbReference type="RefSeq" id="XP_016290816.1">
    <property type="nucleotide sequence ID" value="XM_016438345.1"/>
</dbReference>
<proteinExistence type="predicted"/>
<feature type="compositionally biased region" description="Basic and acidic residues" evidence="1">
    <location>
        <begin position="16"/>
        <end position="25"/>
    </location>
</feature>
<evidence type="ECO:0000256" key="1">
    <source>
        <dbReference type="SAM" id="MobiDB-lite"/>
    </source>
</evidence>
<evidence type="ECO:0000313" key="2">
    <source>
        <dbReference type="EMBL" id="EST05827.1"/>
    </source>
</evidence>
<protein>
    <submittedName>
        <fullName evidence="2">Uncharacterized protein</fullName>
    </submittedName>
</protein>
<feature type="region of interest" description="Disordered" evidence="1">
    <location>
        <begin position="47"/>
        <end position="91"/>
    </location>
</feature>
<dbReference type="Proteomes" id="UP000019377">
    <property type="component" value="Unassembled WGS sequence"/>
</dbReference>
<dbReference type="eggNOG" id="ENOG502RDB7">
    <property type="taxonomic scope" value="Eukaryota"/>
</dbReference>
<accession>V5GIL3</accession>